<dbReference type="EC" id="3.4.-.-" evidence="8"/>
<gene>
    <name evidence="9" type="ORF">AC058_18770</name>
</gene>
<evidence type="ECO:0000256" key="5">
    <source>
        <dbReference type="ARBA" id="ARBA00023124"/>
    </source>
</evidence>
<dbReference type="PANTHER" id="PTHR13604">
    <property type="entry name" value="DC12-RELATED"/>
    <property type="match status" value="1"/>
</dbReference>
<keyword evidence="2 8" id="KW-0645">Protease</keyword>
<dbReference type="InterPro" id="IPR036590">
    <property type="entry name" value="SRAP-like"/>
</dbReference>
<dbReference type="AlphaFoldDB" id="A0A1V2UPP4"/>
<organism evidence="9 10">
    <name type="scientific">Acinetobacter genomosp. 33YU</name>
    <dbReference type="NCBI Taxonomy" id="1675530"/>
    <lineage>
        <taxon>Bacteria</taxon>
        <taxon>Pseudomonadati</taxon>
        <taxon>Pseudomonadota</taxon>
        <taxon>Gammaproteobacteria</taxon>
        <taxon>Moraxellales</taxon>
        <taxon>Moraxellaceae</taxon>
        <taxon>Acinetobacter</taxon>
    </lineage>
</organism>
<keyword evidence="5" id="KW-0190">Covalent protein-DNA linkage</keyword>
<evidence type="ECO:0000313" key="10">
    <source>
        <dbReference type="Proteomes" id="UP000189376"/>
    </source>
</evidence>
<dbReference type="GO" id="GO:0016829">
    <property type="term" value="F:lyase activity"/>
    <property type="evidence" value="ECO:0007669"/>
    <property type="project" value="UniProtKB-KW"/>
</dbReference>
<dbReference type="GO" id="GO:0006508">
    <property type="term" value="P:proteolysis"/>
    <property type="evidence" value="ECO:0007669"/>
    <property type="project" value="UniProtKB-KW"/>
</dbReference>
<evidence type="ECO:0000313" key="9">
    <source>
        <dbReference type="EMBL" id="ONN51438.1"/>
    </source>
</evidence>
<proteinExistence type="inferred from homology"/>
<protein>
    <recommendedName>
        <fullName evidence="8">Abasic site processing protein</fullName>
        <ecNumber evidence="8">3.4.-.-</ecNumber>
    </recommendedName>
</protein>
<evidence type="ECO:0000256" key="6">
    <source>
        <dbReference type="ARBA" id="ARBA00023125"/>
    </source>
</evidence>
<keyword evidence="6" id="KW-0238">DNA-binding</keyword>
<dbReference type="Gene3D" id="3.90.1680.10">
    <property type="entry name" value="SOS response associated peptidase-like"/>
    <property type="match status" value="1"/>
</dbReference>
<name>A0A1V2UPP4_9GAMM</name>
<keyword evidence="3" id="KW-0227">DNA damage</keyword>
<keyword evidence="10" id="KW-1185">Reference proteome</keyword>
<sequence length="214" mass="25589">MCSNYEPIAKNRIHLLDLFEPTFEYKSHIYPNYEAPLLFSKKEQLEWRLARFGLVAPWVKELKKVHNTYNARTETVHEKPSFRNAWKKNQFCLIPADVIFEPKYINNKPEWWGIYRKDEMPFTIAGIYEYAVVNGEEIRSMSMLTINSDHHPFMKQFHEPTDEKRSIIVIPPELRNDWLHCKHEEAKDFFLDMPADEFVAQPKSELKKFRPNAQ</sequence>
<dbReference type="GO" id="GO:0003697">
    <property type="term" value="F:single-stranded DNA binding"/>
    <property type="evidence" value="ECO:0007669"/>
    <property type="project" value="InterPro"/>
</dbReference>
<dbReference type="Pfam" id="PF02586">
    <property type="entry name" value="SRAP"/>
    <property type="match status" value="1"/>
</dbReference>
<dbReference type="Proteomes" id="UP000189376">
    <property type="component" value="Unassembled WGS sequence"/>
</dbReference>
<evidence type="ECO:0000256" key="2">
    <source>
        <dbReference type="ARBA" id="ARBA00022670"/>
    </source>
</evidence>
<accession>A0A1V2UPP4</accession>
<evidence type="ECO:0000256" key="7">
    <source>
        <dbReference type="ARBA" id="ARBA00023239"/>
    </source>
</evidence>
<dbReference type="EMBL" id="LFZS01000029">
    <property type="protein sequence ID" value="ONN51438.1"/>
    <property type="molecule type" value="Genomic_DNA"/>
</dbReference>
<dbReference type="SUPFAM" id="SSF143081">
    <property type="entry name" value="BB1717-like"/>
    <property type="match status" value="1"/>
</dbReference>
<reference evidence="9 10" key="1">
    <citation type="submission" date="2015-07" db="EMBL/GenBank/DDBJ databases">
        <title>Acinetobacter yuneri, a novel member of Acinetobacter calcoaceticus-Acinetobacter baumannii complex isolated from clinical specimen.</title>
        <authorList>
            <person name="Yu Y."/>
        </authorList>
    </citation>
    <scope>NUCLEOTIDE SEQUENCE [LARGE SCALE GENOMIC DNA]</scope>
    <source>
        <strain evidence="9 10">A362</strain>
    </source>
</reference>
<keyword evidence="4 8" id="KW-0378">Hydrolase</keyword>
<dbReference type="RefSeq" id="WP_077170225.1">
    <property type="nucleotide sequence ID" value="NZ_LFZS01000029.1"/>
</dbReference>
<evidence type="ECO:0000256" key="4">
    <source>
        <dbReference type="ARBA" id="ARBA00022801"/>
    </source>
</evidence>
<keyword evidence="7" id="KW-0456">Lyase</keyword>
<comment type="caution">
    <text evidence="9">The sequence shown here is derived from an EMBL/GenBank/DDBJ whole genome shotgun (WGS) entry which is preliminary data.</text>
</comment>
<dbReference type="PANTHER" id="PTHR13604:SF0">
    <property type="entry name" value="ABASIC SITE PROCESSING PROTEIN HMCES"/>
    <property type="match status" value="1"/>
</dbReference>
<evidence type="ECO:0000256" key="1">
    <source>
        <dbReference type="ARBA" id="ARBA00008136"/>
    </source>
</evidence>
<comment type="similarity">
    <text evidence="1 8">Belongs to the SOS response-associated peptidase family.</text>
</comment>
<evidence type="ECO:0000256" key="8">
    <source>
        <dbReference type="RuleBase" id="RU364100"/>
    </source>
</evidence>
<dbReference type="InterPro" id="IPR003738">
    <property type="entry name" value="SRAP"/>
</dbReference>
<dbReference type="GO" id="GO:0106300">
    <property type="term" value="P:protein-DNA covalent cross-linking repair"/>
    <property type="evidence" value="ECO:0007669"/>
    <property type="project" value="InterPro"/>
</dbReference>
<dbReference type="GO" id="GO:0008233">
    <property type="term" value="F:peptidase activity"/>
    <property type="evidence" value="ECO:0007669"/>
    <property type="project" value="UniProtKB-KW"/>
</dbReference>
<evidence type="ECO:0000256" key="3">
    <source>
        <dbReference type="ARBA" id="ARBA00022763"/>
    </source>
</evidence>